<sequence length="325" mass="35422">MGKYIVRRLLMMIPVLLGVTFIVFFIMSLTPGDPAAIILGDQASAESLAQKRIELGLDKPLLVRYASYMGSLFRGDLGVSYRNQLSVAEQVWDKFPNTALLAIAGILVALLIGIPVGILSAKKQYTFMDNSSMVLSLVGVSMPNFWLGLLLSLLFALKLGWLPSQGMGSGFFGLLRSLVLPAITLGTGVAATVVRMTRSSMLEVIRQDYISTARAKGITEKQITNKHMLKNALIPIVTAVGLQFGHLLGGAMLTETIFSWPGLGRLMVDSITSKDIPMVLGAVIFMAVMFSFVNLLVDILYAFLDPRIKSQYKGRKATIRKEVTA</sequence>
<dbReference type="Pfam" id="PF00528">
    <property type="entry name" value="BPD_transp_1"/>
    <property type="match status" value="1"/>
</dbReference>
<dbReference type="InterPro" id="IPR045621">
    <property type="entry name" value="BPD_transp_1_N"/>
</dbReference>
<evidence type="ECO:0000256" key="2">
    <source>
        <dbReference type="ARBA" id="ARBA00022448"/>
    </source>
</evidence>
<evidence type="ECO:0000256" key="1">
    <source>
        <dbReference type="ARBA" id="ARBA00004651"/>
    </source>
</evidence>
<evidence type="ECO:0000256" key="6">
    <source>
        <dbReference type="ARBA" id="ARBA00023136"/>
    </source>
</evidence>
<dbReference type="PROSITE" id="PS50928">
    <property type="entry name" value="ABC_TM1"/>
    <property type="match status" value="1"/>
</dbReference>
<feature type="transmembrane region" description="Helical" evidence="7">
    <location>
        <begin position="232"/>
        <end position="258"/>
    </location>
</feature>
<comment type="subcellular location">
    <subcellularLocation>
        <location evidence="1">Cell membrane</location>
        <topology evidence="1">Multi-pass membrane protein</topology>
    </subcellularLocation>
</comment>
<organism evidence="9">
    <name type="scientific">bioreactor metagenome</name>
    <dbReference type="NCBI Taxonomy" id="1076179"/>
    <lineage>
        <taxon>unclassified sequences</taxon>
        <taxon>metagenomes</taxon>
        <taxon>ecological metagenomes</taxon>
    </lineage>
</organism>
<evidence type="ECO:0000259" key="8">
    <source>
        <dbReference type="PROSITE" id="PS50928"/>
    </source>
</evidence>
<dbReference type="GO" id="GO:0005886">
    <property type="term" value="C:plasma membrane"/>
    <property type="evidence" value="ECO:0007669"/>
    <property type="project" value="UniProtKB-SubCell"/>
</dbReference>
<dbReference type="GO" id="GO:0055085">
    <property type="term" value="P:transmembrane transport"/>
    <property type="evidence" value="ECO:0007669"/>
    <property type="project" value="InterPro"/>
</dbReference>
<dbReference type="Gene3D" id="1.10.3720.10">
    <property type="entry name" value="MetI-like"/>
    <property type="match status" value="1"/>
</dbReference>
<keyword evidence="2" id="KW-0813">Transport</keyword>
<feature type="transmembrane region" description="Helical" evidence="7">
    <location>
        <begin position="99"/>
        <end position="121"/>
    </location>
</feature>
<keyword evidence="5 7" id="KW-1133">Transmembrane helix</keyword>
<dbReference type="AlphaFoldDB" id="A0A644WZM1"/>
<dbReference type="SUPFAM" id="SSF161098">
    <property type="entry name" value="MetI-like"/>
    <property type="match status" value="1"/>
</dbReference>
<dbReference type="InterPro" id="IPR035906">
    <property type="entry name" value="MetI-like_sf"/>
</dbReference>
<evidence type="ECO:0000256" key="3">
    <source>
        <dbReference type="ARBA" id="ARBA00022475"/>
    </source>
</evidence>
<dbReference type="Pfam" id="PF19300">
    <property type="entry name" value="BPD_transp_1_N"/>
    <property type="match status" value="1"/>
</dbReference>
<feature type="transmembrane region" description="Helical" evidence="7">
    <location>
        <begin position="177"/>
        <end position="197"/>
    </location>
</feature>
<feature type="transmembrane region" description="Helical" evidence="7">
    <location>
        <begin position="278"/>
        <end position="304"/>
    </location>
</feature>
<evidence type="ECO:0000256" key="5">
    <source>
        <dbReference type="ARBA" id="ARBA00022989"/>
    </source>
</evidence>
<dbReference type="EMBL" id="VSSQ01001536">
    <property type="protein sequence ID" value="MPM09157.1"/>
    <property type="molecule type" value="Genomic_DNA"/>
</dbReference>
<keyword evidence="4 7" id="KW-0812">Transmembrane</keyword>
<gene>
    <name evidence="9" type="primary">dppB_20</name>
    <name evidence="9" type="ORF">SDC9_55473</name>
</gene>
<reference evidence="9" key="1">
    <citation type="submission" date="2019-08" db="EMBL/GenBank/DDBJ databases">
        <authorList>
            <person name="Kucharzyk K."/>
            <person name="Murdoch R.W."/>
            <person name="Higgins S."/>
            <person name="Loffler F."/>
        </authorList>
    </citation>
    <scope>NUCLEOTIDE SEQUENCE</scope>
</reference>
<feature type="transmembrane region" description="Helical" evidence="7">
    <location>
        <begin position="9"/>
        <end position="29"/>
    </location>
</feature>
<evidence type="ECO:0000313" key="9">
    <source>
        <dbReference type="EMBL" id="MPM09157.1"/>
    </source>
</evidence>
<protein>
    <submittedName>
        <fullName evidence="9">Dipeptide transport system permease protein DppB</fullName>
    </submittedName>
</protein>
<dbReference type="CDD" id="cd06261">
    <property type="entry name" value="TM_PBP2"/>
    <property type="match status" value="1"/>
</dbReference>
<evidence type="ECO:0000256" key="7">
    <source>
        <dbReference type="SAM" id="Phobius"/>
    </source>
</evidence>
<name>A0A644WZM1_9ZZZZ</name>
<accession>A0A644WZM1</accession>
<comment type="caution">
    <text evidence="9">The sequence shown here is derived from an EMBL/GenBank/DDBJ whole genome shotgun (WGS) entry which is preliminary data.</text>
</comment>
<keyword evidence="3" id="KW-1003">Cell membrane</keyword>
<dbReference type="PANTHER" id="PTHR43163">
    <property type="entry name" value="DIPEPTIDE TRANSPORT SYSTEM PERMEASE PROTEIN DPPB-RELATED"/>
    <property type="match status" value="1"/>
</dbReference>
<feature type="domain" description="ABC transmembrane type-1" evidence="8">
    <location>
        <begin position="95"/>
        <end position="301"/>
    </location>
</feature>
<keyword evidence="6 7" id="KW-0472">Membrane</keyword>
<evidence type="ECO:0000256" key="4">
    <source>
        <dbReference type="ARBA" id="ARBA00022692"/>
    </source>
</evidence>
<dbReference type="PANTHER" id="PTHR43163:SF6">
    <property type="entry name" value="DIPEPTIDE TRANSPORT SYSTEM PERMEASE PROTEIN DPPB-RELATED"/>
    <property type="match status" value="1"/>
</dbReference>
<proteinExistence type="predicted"/>
<feature type="transmembrane region" description="Helical" evidence="7">
    <location>
        <begin position="133"/>
        <end position="157"/>
    </location>
</feature>
<dbReference type="InterPro" id="IPR000515">
    <property type="entry name" value="MetI-like"/>
</dbReference>